<dbReference type="AlphaFoldDB" id="A0A0C9NMA2"/>
<dbReference type="PANTHER" id="PTHR43747">
    <property type="entry name" value="FAD-BINDING PROTEIN"/>
    <property type="match status" value="1"/>
</dbReference>
<dbReference type="RefSeq" id="WP_050794234.1">
    <property type="nucleotide sequence ID" value="NZ_BBJS01000064.1"/>
</dbReference>
<dbReference type="SUPFAM" id="SSF51905">
    <property type="entry name" value="FAD/NAD(P)-binding domain"/>
    <property type="match status" value="1"/>
</dbReference>
<accession>A0A0C9NMA2</accession>
<reference evidence="1 2" key="1">
    <citation type="submission" date="2014-08" db="EMBL/GenBank/DDBJ databases">
        <title>Whole genome shotgun sequence of Sphingomonas paucimobilis NBRC 13935.</title>
        <authorList>
            <person name="Hosoyama A."/>
            <person name="Hashimoto M."/>
            <person name="Hosoyama Y."/>
            <person name="Noguchi M."/>
            <person name="Uohara A."/>
            <person name="Ohji S."/>
            <person name="Katano-Makiyama Y."/>
            <person name="Ichikawa N."/>
            <person name="Kimura A."/>
            <person name="Yamazoe A."/>
            <person name="Fujita N."/>
        </authorList>
    </citation>
    <scope>NUCLEOTIDE SEQUENCE [LARGE SCALE GENOMIC DNA]</scope>
    <source>
        <strain evidence="1 2">NBRC 13935</strain>
    </source>
</reference>
<comment type="caution">
    <text evidence="1">The sequence shown here is derived from an EMBL/GenBank/DDBJ whole genome shotgun (WGS) entry which is preliminary data.</text>
</comment>
<dbReference type="Proteomes" id="UP000032025">
    <property type="component" value="Unassembled WGS sequence"/>
</dbReference>
<dbReference type="InterPro" id="IPR006905">
    <property type="entry name" value="Flavin_halogenase"/>
</dbReference>
<dbReference type="PANTHER" id="PTHR43747:SF4">
    <property type="entry name" value="FLAVIN-DEPENDENT TRYPTOPHAN HALOGENASE"/>
    <property type="match status" value="1"/>
</dbReference>
<dbReference type="InterPro" id="IPR036188">
    <property type="entry name" value="FAD/NAD-bd_sf"/>
</dbReference>
<proteinExistence type="predicted"/>
<gene>
    <name evidence="1" type="ORF">SP6_64_00130</name>
</gene>
<dbReference type="Gene3D" id="3.50.50.60">
    <property type="entry name" value="FAD/NAD(P)-binding domain"/>
    <property type="match status" value="1"/>
</dbReference>
<sequence>MAVEAVRKIVIAEGGAAGWMSAVVLAKALGLQHCNIQVIESDDIGIIGVGEATIAGTHWLNNILRNGEDSFVHASQATFKLGIDCRDWTGSGSHYHHPFGRYRVPLSGVGFQHLWVKARQRGLVTGFEDYCMTSVAARMRRFDRPDTGPRRGRRSRR</sequence>
<dbReference type="InterPro" id="IPR050816">
    <property type="entry name" value="Flavin-dep_Halogenase_NPB"/>
</dbReference>
<keyword evidence="2" id="KW-1185">Reference proteome</keyword>
<evidence type="ECO:0000313" key="2">
    <source>
        <dbReference type="Proteomes" id="UP000032025"/>
    </source>
</evidence>
<dbReference type="GO" id="GO:0004497">
    <property type="term" value="F:monooxygenase activity"/>
    <property type="evidence" value="ECO:0007669"/>
    <property type="project" value="InterPro"/>
</dbReference>
<dbReference type="EMBL" id="BBJS01000064">
    <property type="protein sequence ID" value="GAN15758.1"/>
    <property type="molecule type" value="Genomic_DNA"/>
</dbReference>
<name>A0A0C9NMA2_SPHPI</name>
<dbReference type="Pfam" id="PF04820">
    <property type="entry name" value="Trp_halogenase"/>
    <property type="match status" value="1"/>
</dbReference>
<evidence type="ECO:0000313" key="1">
    <source>
        <dbReference type="EMBL" id="GAN15758.1"/>
    </source>
</evidence>
<protein>
    <submittedName>
        <fullName evidence="1">DNA, contig: SP664</fullName>
    </submittedName>
</protein>
<organism evidence="1 2">
    <name type="scientific">Sphingomonas paucimobilis NBRC 13935</name>
    <dbReference type="NCBI Taxonomy" id="1219050"/>
    <lineage>
        <taxon>Bacteria</taxon>
        <taxon>Pseudomonadati</taxon>
        <taxon>Pseudomonadota</taxon>
        <taxon>Alphaproteobacteria</taxon>
        <taxon>Sphingomonadales</taxon>
        <taxon>Sphingomonadaceae</taxon>
        <taxon>Sphingomonas</taxon>
    </lineage>
</organism>
<dbReference type="GeneID" id="78528047"/>